<evidence type="ECO:0000256" key="10">
    <source>
        <dbReference type="ARBA" id="ARBA00023296"/>
    </source>
</evidence>
<keyword evidence="8" id="KW-1015">Disulfide bond</keyword>
<feature type="non-terminal residue" evidence="12">
    <location>
        <position position="1"/>
    </location>
</feature>
<dbReference type="InterPro" id="IPR000777">
    <property type="entry name" value="HIV1_Gp120"/>
</dbReference>
<keyword evidence="4" id="KW-1162">Viral penetration into host cytoplasm</keyword>
<protein>
    <submittedName>
        <fullName evidence="12">Envelope glycoprotein</fullName>
    </submittedName>
</protein>
<dbReference type="GO" id="GO:0019031">
    <property type="term" value="C:viral envelope"/>
    <property type="evidence" value="ECO:0007669"/>
    <property type="project" value="UniProtKB-KW"/>
</dbReference>
<evidence type="ECO:0000256" key="7">
    <source>
        <dbReference type="ARBA" id="ARBA00023136"/>
    </source>
</evidence>
<dbReference type="InterPro" id="IPR036377">
    <property type="entry name" value="Gp120_core_sf"/>
</dbReference>
<dbReference type="Pfam" id="PF00516">
    <property type="entry name" value="GP120"/>
    <property type="match status" value="1"/>
</dbReference>
<dbReference type="Gene3D" id="2.170.40.20">
    <property type="entry name" value="Human immunodeficiency virus 1, Gp160, envelope glycoprotein"/>
    <property type="match status" value="1"/>
</dbReference>
<proteinExistence type="predicted"/>
<dbReference type="GO" id="GO:0019062">
    <property type="term" value="P:virion attachment to host cell"/>
    <property type="evidence" value="ECO:0007669"/>
    <property type="project" value="UniProtKB-KW"/>
</dbReference>
<name>D2DMK7_HV1</name>
<keyword evidence="5" id="KW-1161">Viral attachment to host cell</keyword>
<dbReference type="GO" id="GO:0055036">
    <property type="term" value="C:virion membrane"/>
    <property type="evidence" value="ECO:0007669"/>
    <property type="project" value="UniProtKB-SubCell"/>
</dbReference>
<feature type="domain" description="Human immunodeficiency virus 1 envelope glycoprotein Gp120" evidence="11">
    <location>
        <begin position="8"/>
        <end position="144"/>
    </location>
</feature>
<evidence type="ECO:0000313" key="12">
    <source>
        <dbReference type="EMBL" id="ACZ94024.1"/>
    </source>
</evidence>
<evidence type="ECO:0000256" key="4">
    <source>
        <dbReference type="ARBA" id="ARBA00022595"/>
    </source>
</evidence>
<keyword evidence="9" id="KW-0325">Glycoprotein</keyword>
<keyword evidence="10" id="KW-1160">Virus entry into host cell</keyword>
<keyword evidence="2" id="KW-1168">Fusion of virus membrane with host membrane</keyword>
<evidence type="ECO:0000256" key="8">
    <source>
        <dbReference type="ARBA" id="ARBA00023157"/>
    </source>
</evidence>
<evidence type="ECO:0000256" key="9">
    <source>
        <dbReference type="ARBA" id="ARBA00023180"/>
    </source>
</evidence>
<sequence length="186" mass="20550">SSHSFFPQLLLNGSLAEEDIIIRCGNITNNAAIIIVQLIKPVKINCSRPTNNTTTSILIGPGRAFYAGGVIGDIIQASCTVDNSKWIDALLRGAAPLLPSFINTTIYFDNSLGGEVDTTAHIFNCRGGYFCCCTSGFLYSTHGDDWFFSQRETYAHYYYSWYPILLYIGDDDDDDDDAALYSPLLE</sequence>
<evidence type="ECO:0000256" key="3">
    <source>
        <dbReference type="ARBA" id="ARBA00022581"/>
    </source>
</evidence>
<evidence type="ECO:0000259" key="11">
    <source>
        <dbReference type="Pfam" id="PF00516"/>
    </source>
</evidence>
<dbReference type="GO" id="GO:0039663">
    <property type="term" value="P:membrane fusion involved in viral entry into host cell"/>
    <property type="evidence" value="ECO:0007669"/>
    <property type="project" value="UniProtKB-KW"/>
</dbReference>
<keyword evidence="3" id="KW-0945">Host-virus interaction</keyword>
<gene>
    <name evidence="12" type="primary">env</name>
</gene>
<feature type="non-terminal residue" evidence="12">
    <location>
        <position position="186"/>
    </location>
</feature>
<keyword evidence="7" id="KW-0472">Membrane</keyword>
<organismHost>
    <name type="scientific">Homo sapiens</name>
    <name type="common">Human</name>
    <dbReference type="NCBI Taxonomy" id="9606"/>
</organismHost>
<evidence type="ECO:0000256" key="2">
    <source>
        <dbReference type="ARBA" id="ARBA00022506"/>
    </source>
</evidence>
<keyword evidence="12" id="KW-0261">Viral envelope protein</keyword>
<accession>D2DMK7</accession>
<reference evidence="12" key="1">
    <citation type="journal article" date="2010" name="AIDS Res. Hum. Retroviruses">
        <title>Genetic characterization of HIV type 1 among patients with suspected immune reconstitution inflammatory syndrome after initiation of antiretroviral therapy in Kenya.</title>
        <authorList>
            <person name="Lihana R.W."/>
            <person name="Khamadi S.A."/>
            <person name="Lubano K."/>
            <person name="Mwangi J."/>
            <person name="Kinyua J.G."/>
            <person name="Okoth V.O."/>
            <person name="Lagat N.J."/>
            <person name="Okoth F.A."/>
            <person name="Songok E.M."/>
            <person name="Makokha E.P."/>
        </authorList>
    </citation>
    <scope>NUCLEOTIDE SEQUENCE</scope>
    <source>
        <strain evidence="12">CCP-045</strain>
    </source>
</reference>
<keyword evidence="6" id="KW-0946">Virion</keyword>
<organism evidence="12">
    <name type="scientific">Human immunodeficiency virus type 1</name>
    <name type="common">HIV-1</name>
    <dbReference type="NCBI Taxonomy" id="11676"/>
    <lineage>
        <taxon>Viruses</taxon>
        <taxon>Riboviria</taxon>
        <taxon>Pararnavirae</taxon>
        <taxon>Artverviricota</taxon>
        <taxon>Revtraviricetes</taxon>
        <taxon>Ortervirales</taxon>
        <taxon>Retroviridae</taxon>
        <taxon>Orthoretrovirinae</taxon>
        <taxon>Lentivirus</taxon>
        <taxon>Lentivirus humimdef1</taxon>
    </lineage>
</organism>
<evidence type="ECO:0000256" key="1">
    <source>
        <dbReference type="ARBA" id="ARBA00004182"/>
    </source>
</evidence>
<dbReference type="EMBL" id="FJ599381">
    <property type="protein sequence ID" value="ACZ94024.1"/>
    <property type="molecule type" value="Genomic_DNA"/>
</dbReference>
<dbReference type="GO" id="GO:0046718">
    <property type="term" value="P:symbiont entry into host cell"/>
    <property type="evidence" value="ECO:0007669"/>
    <property type="project" value="UniProtKB-KW"/>
</dbReference>
<comment type="subcellular location">
    <subcellularLocation>
        <location evidence="1">Virion membrane</location>
    </subcellularLocation>
</comment>
<evidence type="ECO:0000256" key="5">
    <source>
        <dbReference type="ARBA" id="ARBA00022804"/>
    </source>
</evidence>
<evidence type="ECO:0000256" key="6">
    <source>
        <dbReference type="ARBA" id="ARBA00022844"/>
    </source>
</evidence>
<dbReference type="SUPFAM" id="SSF56502">
    <property type="entry name" value="gp120 core"/>
    <property type="match status" value="1"/>
</dbReference>